<keyword evidence="2" id="KW-1185">Reference proteome</keyword>
<sequence>WLFVRIVVVDEIQRLTYEYPVRRSPFLYRLDQGLFAGFMATTSLFKSGLTSCKRSRIVRVLGERLESHAIEIKVRSRDRGLFG</sequence>
<dbReference type="Proteomes" id="UP000596902">
    <property type="component" value="Unassembled WGS sequence"/>
</dbReference>
<reference evidence="1" key="2">
    <citation type="submission" date="2020-08" db="EMBL/GenBank/DDBJ databases">
        <title>Draft Genome Sequence of Cumin Blight Pathogen Alternaria burnsii.</title>
        <authorList>
            <person name="Feng Z."/>
        </authorList>
    </citation>
    <scope>NUCLEOTIDE SEQUENCE</scope>
    <source>
        <strain evidence="1">CBS107.38</strain>
    </source>
</reference>
<comment type="caution">
    <text evidence="1">The sequence shown here is derived from an EMBL/GenBank/DDBJ whole genome shotgun (WGS) entry which is preliminary data.</text>
</comment>
<protein>
    <submittedName>
        <fullName evidence="1">Uncharacterized protein</fullName>
    </submittedName>
</protein>
<evidence type="ECO:0000313" key="2">
    <source>
        <dbReference type="Proteomes" id="UP000596902"/>
    </source>
</evidence>
<feature type="non-terminal residue" evidence="1">
    <location>
        <position position="1"/>
    </location>
</feature>
<accession>A0A8H7B3Y3</accession>
<dbReference type="AlphaFoldDB" id="A0A8H7B3Y3"/>
<organism evidence="1 2">
    <name type="scientific">Alternaria burnsii</name>
    <dbReference type="NCBI Taxonomy" id="1187904"/>
    <lineage>
        <taxon>Eukaryota</taxon>
        <taxon>Fungi</taxon>
        <taxon>Dikarya</taxon>
        <taxon>Ascomycota</taxon>
        <taxon>Pezizomycotina</taxon>
        <taxon>Dothideomycetes</taxon>
        <taxon>Pleosporomycetidae</taxon>
        <taxon>Pleosporales</taxon>
        <taxon>Pleosporineae</taxon>
        <taxon>Pleosporaceae</taxon>
        <taxon>Alternaria</taxon>
        <taxon>Alternaria sect. Alternaria</taxon>
    </lineage>
</organism>
<dbReference type="GeneID" id="62203407"/>
<evidence type="ECO:0000313" key="1">
    <source>
        <dbReference type="EMBL" id="KAF7676970.1"/>
    </source>
</evidence>
<proteinExistence type="predicted"/>
<name>A0A8H7B3Y3_9PLEO</name>
<dbReference type="EMBL" id="JAAABM010000006">
    <property type="protein sequence ID" value="KAF7676970.1"/>
    <property type="molecule type" value="Genomic_DNA"/>
</dbReference>
<dbReference type="RefSeq" id="XP_038787179.1">
    <property type="nucleotide sequence ID" value="XM_038930229.1"/>
</dbReference>
<gene>
    <name evidence="1" type="ORF">GT037_005182</name>
</gene>
<reference evidence="1" key="1">
    <citation type="submission" date="2020-01" db="EMBL/GenBank/DDBJ databases">
        <authorList>
            <person name="Feng Z.H.Z."/>
        </authorList>
    </citation>
    <scope>NUCLEOTIDE SEQUENCE</scope>
    <source>
        <strain evidence="1">CBS107.38</strain>
    </source>
</reference>